<keyword evidence="11" id="KW-0472">Membrane</keyword>
<dbReference type="Ensembl" id="ENSSMAT00000023791.2">
    <property type="protein sequence ID" value="ENSSMAP00000023526.2"/>
    <property type="gene ID" value="ENSSMAG00000014337.2"/>
</dbReference>
<organism evidence="15 16">
    <name type="scientific">Scophthalmus maximus</name>
    <name type="common">Turbot</name>
    <name type="synonym">Psetta maxima</name>
    <dbReference type="NCBI Taxonomy" id="52904"/>
    <lineage>
        <taxon>Eukaryota</taxon>
        <taxon>Metazoa</taxon>
        <taxon>Chordata</taxon>
        <taxon>Craniata</taxon>
        <taxon>Vertebrata</taxon>
        <taxon>Euteleostomi</taxon>
        <taxon>Actinopterygii</taxon>
        <taxon>Neopterygii</taxon>
        <taxon>Teleostei</taxon>
        <taxon>Neoteleostei</taxon>
        <taxon>Acanthomorphata</taxon>
        <taxon>Carangaria</taxon>
        <taxon>Pleuronectiformes</taxon>
        <taxon>Pleuronectoidei</taxon>
        <taxon>Scophthalmidae</taxon>
        <taxon>Scophthalmus</taxon>
    </lineage>
</organism>
<sequence length="707" mass="79296">MPLTRTVHRVDGCDSPCALQLRDCMSKSLSTVLHYHVELTLQCAFCYPSQDCGIMMHFKRPLRENRVTANILPTGPNECEVPMDTAYPVCAEKVEFLQARWQSDPCYAFYGVDGTTCSILTYLSLIEDFCPPRLGRNHSALPWHKKLPSYTEKVQSHHQLFEDIGNNSGPALNFIRSRVERMSEQWIQAGGRLMRSSNKTLSSQMRVLLYPGALAGSAGQRFEAMVERGGPLGELVQWADLSACLTILGHNLTLSTSQRQLHSLIGAAPGRGSCPIQWPLTFDLIYTDYHGLAHLQGAMGLAFQHYQCRFRILDSFGTEPAFNLESYANSHGYKTLWGRWGLQPLQYMTMFPHTPDNSFLGFVSKEAERTEVREEELEPETDGTDRIAVVYGKQDYMWQGKSEYVEVISEQLETHATVYQPPGHTSNLPSFITNHGLLTQEHFLRLLGRAKVFVGLGFPYEGPAPIEAIALGCVFLQPRFDPPHSSVNNDFYKGKPTSRQISSQHPYAEEFIGRPHVWTVDMANRTDVREALKAILSTEVKPFAPRELTCEGMLERLHGYITHQVQRCRGLCQWVLPHQSTLVKWPGLNFCSKSVPTWPPESALRAHLGPLGQSCVGVCRRSSLVCEPALFHHLNSPSAFTRLGLGCSSMGQEVNHLFPAYSPWGRHCGLQQEPLLFSCAGSDPSHRRLCPCRPHLPGQVALCPDCI</sequence>
<evidence type="ECO:0000256" key="12">
    <source>
        <dbReference type="ARBA" id="ARBA00023180"/>
    </source>
</evidence>
<accession>A0A8D3AU28</accession>
<dbReference type="PANTHER" id="PTHR15075:SF7">
    <property type="entry name" value="ALPHA-1,6-MANNOSYL-GLYCOPROTEIN 6-BETA-N-ACETYLGLUCOSAMINYLTRANSFERASE"/>
    <property type="match status" value="1"/>
</dbReference>
<evidence type="ECO:0000256" key="1">
    <source>
        <dbReference type="ARBA" id="ARBA00004323"/>
    </source>
</evidence>
<dbReference type="PANTHER" id="PTHR15075">
    <property type="entry name" value="ALPHA-MANNOSIDE BETA-1,6-N-ACETYLGLUCOSAMINYLTRANSFERASE"/>
    <property type="match status" value="1"/>
</dbReference>
<proteinExistence type="inferred from homology"/>
<dbReference type="GO" id="GO:0006487">
    <property type="term" value="P:protein N-linked glycosylation"/>
    <property type="evidence" value="ECO:0007669"/>
    <property type="project" value="TreeGrafter"/>
</dbReference>
<dbReference type="GO" id="GO:0030144">
    <property type="term" value="F:alpha-1,6-mannosylglycoprotein 6-beta-N-acetylglucosaminyltransferase activity"/>
    <property type="evidence" value="ECO:0007669"/>
    <property type="project" value="UniProtKB-EC"/>
</dbReference>
<keyword evidence="9" id="KW-1133">Transmembrane helix</keyword>
<comment type="subcellular location">
    <subcellularLocation>
        <location evidence="1">Golgi apparatus membrane</location>
        <topology evidence="1">Single-pass type II membrane protein</topology>
    </subcellularLocation>
</comment>
<keyword evidence="7" id="KW-0812">Transmembrane</keyword>
<reference evidence="15" key="2">
    <citation type="submission" date="2025-08" db="UniProtKB">
        <authorList>
            <consortium name="Ensembl"/>
        </authorList>
    </citation>
    <scope>IDENTIFICATION</scope>
</reference>
<dbReference type="GO" id="GO:0000139">
    <property type="term" value="C:Golgi membrane"/>
    <property type="evidence" value="ECO:0007669"/>
    <property type="project" value="UniProtKB-SubCell"/>
</dbReference>
<dbReference type="GeneTree" id="ENSGT00940000153470"/>
<evidence type="ECO:0000256" key="8">
    <source>
        <dbReference type="ARBA" id="ARBA00022968"/>
    </source>
</evidence>
<dbReference type="Pfam" id="PF15024">
    <property type="entry name" value="Glyco_transf_18"/>
    <property type="match status" value="1"/>
</dbReference>
<keyword evidence="5" id="KW-0328">Glycosyltransferase</keyword>
<comment type="pathway">
    <text evidence="2">Protein modification; protein glycosylation.</text>
</comment>
<dbReference type="EC" id="2.4.1.155" evidence="4"/>
<evidence type="ECO:0000256" key="13">
    <source>
        <dbReference type="ARBA" id="ARBA00048243"/>
    </source>
</evidence>
<evidence type="ECO:0000313" key="15">
    <source>
        <dbReference type="Ensembl" id="ENSSMAP00000023526.2"/>
    </source>
</evidence>
<evidence type="ECO:0000256" key="2">
    <source>
        <dbReference type="ARBA" id="ARBA00004922"/>
    </source>
</evidence>
<dbReference type="InterPro" id="IPR026116">
    <property type="entry name" value="GT18_cat"/>
</dbReference>
<dbReference type="Proteomes" id="UP000694558">
    <property type="component" value="Chromosome 18"/>
</dbReference>
<dbReference type="InterPro" id="IPR052105">
    <property type="entry name" value="MGAT5_Glycosyltransferase"/>
</dbReference>
<evidence type="ECO:0000313" key="16">
    <source>
        <dbReference type="Proteomes" id="UP000694558"/>
    </source>
</evidence>
<reference evidence="15" key="1">
    <citation type="submission" date="2023-05" db="EMBL/GenBank/DDBJ databases">
        <title>High-quality long-read genome of Scophthalmus maximus.</title>
        <authorList>
            <person name="Lien S."/>
            <person name="Martinez P."/>
        </authorList>
    </citation>
    <scope>NUCLEOTIDE SEQUENCE [LARGE SCALE GENOMIC DNA]</scope>
</reference>
<dbReference type="UniPathway" id="UPA00378"/>
<evidence type="ECO:0000256" key="4">
    <source>
        <dbReference type="ARBA" id="ARBA00012671"/>
    </source>
</evidence>
<evidence type="ECO:0000256" key="5">
    <source>
        <dbReference type="ARBA" id="ARBA00022676"/>
    </source>
</evidence>
<name>A0A8D3AU28_SCOMX</name>
<evidence type="ECO:0000259" key="14">
    <source>
        <dbReference type="Pfam" id="PF15024"/>
    </source>
</evidence>
<protein>
    <recommendedName>
        <fullName evidence="4">alpha-1,6-mannosyl-glycoprotein 6-beta-N-acetylglucosaminyltransferase</fullName>
        <ecNumber evidence="4">2.4.1.155</ecNumber>
    </recommendedName>
</protein>
<evidence type="ECO:0000256" key="10">
    <source>
        <dbReference type="ARBA" id="ARBA00023034"/>
    </source>
</evidence>
<comment type="similarity">
    <text evidence="3">Belongs to the glycosyltransferase 18 family.</text>
</comment>
<feature type="domain" description="Glycosyltransferase family 18 catalytic" evidence="14">
    <location>
        <begin position="106"/>
        <end position="692"/>
    </location>
</feature>
<keyword evidence="12" id="KW-0325">Glycoprotein</keyword>
<keyword evidence="10" id="KW-0333">Golgi apparatus</keyword>
<gene>
    <name evidence="15" type="primary">LOC118287446</name>
</gene>
<evidence type="ECO:0000256" key="9">
    <source>
        <dbReference type="ARBA" id="ARBA00022989"/>
    </source>
</evidence>
<evidence type="ECO:0000256" key="7">
    <source>
        <dbReference type="ARBA" id="ARBA00022692"/>
    </source>
</evidence>
<evidence type="ECO:0000256" key="3">
    <source>
        <dbReference type="ARBA" id="ARBA00007477"/>
    </source>
</evidence>
<evidence type="ECO:0000256" key="11">
    <source>
        <dbReference type="ARBA" id="ARBA00023136"/>
    </source>
</evidence>
<dbReference type="AlphaFoldDB" id="A0A8D3AU28"/>
<keyword evidence="6" id="KW-0808">Transferase</keyword>
<keyword evidence="8" id="KW-0735">Signal-anchor</keyword>
<comment type="catalytic activity">
    <reaction evidence="13">
        <text>N(4)-{beta-D-GlcNAc-(1-&gt;2)-[beta-D-GlcNAc-(1-&gt;4)]-alpha-D-Man-(1-&gt;3)-[beta-D-GlcNAc-(1-&gt;2)-alpha-D-Man-(1-&gt;6)]-beta-D-Man-(1-&gt;4)-beta-D-GlcNAc-(1-&gt;4)-beta-D-GlcNAc}-L-asparaginyl-[protein] + UDP-N-acetyl-alpha-D-glucosamine = N(4)-{beta-D-GlcNAc-(1-&gt;2)-[beta-D-GlcNAc-(1-&gt;4)]-alpha-D-Man-(1-&gt;3)-[beta-D-GlcNAc-(1-&gt;2)-[beta-D-GlcNAc-(1-&gt;6)]-alpha-D-Man-(1-&gt;6)]-beta-D-Man-(1-&gt;4)-beta-D-GlcNAc-(1-&gt;4)-beta-D-GlcNAc}-L-asparaginyl-[protein] + UDP + H(+)</text>
        <dbReference type="Rhea" id="RHEA:16921"/>
        <dbReference type="Rhea" id="RHEA-COMP:14374"/>
        <dbReference type="Rhea" id="RHEA-COMP:14377"/>
        <dbReference type="ChEBI" id="CHEBI:15378"/>
        <dbReference type="ChEBI" id="CHEBI:57705"/>
        <dbReference type="ChEBI" id="CHEBI:58223"/>
        <dbReference type="ChEBI" id="CHEBI:139507"/>
        <dbReference type="ChEBI" id="CHEBI:139510"/>
        <dbReference type="EC" id="2.4.1.155"/>
    </reaction>
</comment>
<evidence type="ECO:0000256" key="6">
    <source>
        <dbReference type="ARBA" id="ARBA00022679"/>
    </source>
</evidence>